<evidence type="ECO:0000256" key="4">
    <source>
        <dbReference type="ARBA" id="ARBA00047951"/>
    </source>
</evidence>
<keyword evidence="1" id="KW-0547">Nucleotide-binding</keyword>
<dbReference type="GO" id="GO:0005524">
    <property type="term" value="F:ATP binding"/>
    <property type="evidence" value="ECO:0007669"/>
    <property type="project" value="UniProtKB-KW"/>
</dbReference>
<evidence type="ECO:0000313" key="7">
    <source>
        <dbReference type="Proteomes" id="UP000008311"/>
    </source>
</evidence>
<comment type="catalytic activity">
    <reaction evidence="4">
        <text>L-threonyl-[protein] + ATP = O-phospho-L-threonyl-[protein] + ADP + H(+)</text>
        <dbReference type="Rhea" id="RHEA:46608"/>
        <dbReference type="Rhea" id="RHEA-COMP:11060"/>
        <dbReference type="Rhea" id="RHEA-COMP:11605"/>
        <dbReference type="ChEBI" id="CHEBI:15378"/>
        <dbReference type="ChEBI" id="CHEBI:30013"/>
        <dbReference type="ChEBI" id="CHEBI:30616"/>
        <dbReference type="ChEBI" id="CHEBI:61977"/>
        <dbReference type="ChEBI" id="CHEBI:456216"/>
    </reaction>
</comment>
<feature type="domain" description="Protein kinase" evidence="5">
    <location>
        <begin position="1"/>
        <end position="254"/>
    </location>
</feature>
<dbReference type="GO" id="GO:0004672">
    <property type="term" value="F:protein kinase activity"/>
    <property type="evidence" value="ECO:0007669"/>
    <property type="project" value="InterPro"/>
</dbReference>
<dbReference type="GO" id="GO:0007166">
    <property type="term" value="P:cell surface receptor signaling pathway"/>
    <property type="evidence" value="ECO:0000318"/>
    <property type="project" value="GO_Central"/>
</dbReference>
<dbReference type="Pfam" id="PF00069">
    <property type="entry name" value="Pkinase"/>
    <property type="match status" value="1"/>
</dbReference>
<dbReference type="InterPro" id="IPR000719">
    <property type="entry name" value="Prot_kinase_dom"/>
</dbReference>
<dbReference type="SMART" id="SM00220">
    <property type="entry name" value="S_TKc"/>
    <property type="match status" value="1"/>
</dbReference>
<dbReference type="STRING" id="3988.B9SD73"/>
<dbReference type="AlphaFoldDB" id="B9SD73"/>
<dbReference type="EMBL" id="EQ973926">
    <property type="protein sequence ID" value="EEF38429.1"/>
    <property type="molecule type" value="Genomic_DNA"/>
</dbReference>
<dbReference type="PROSITE" id="PS50011">
    <property type="entry name" value="PROTEIN_KINASE_DOM"/>
    <property type="match status" value="1"/>
</dbReference>
<organism evidence="6 7">
    <name type="scientific">Ricinus communis</name>
    <name type="common">Castor bean</name>
    <dbReference type="NCBI Taxonomy" id="3988"/>
    <lineage>
        <taxon>Eukaryota</taxon>
        <taxon>Viridiplantae</taxon>
        <taxon>Streptophyta</taxon>
        <taxon>Embryophyta</taxon>
        <taxon>Tracheophyta</taxon>
        <taxon>Spermatophyta</taxon>
        <taxon>Magnoliopsida</taxon>
        <taxon>eudicotyledons</taxon>
        <taxon>Gunneridae</taxon>
        <taxon>Pentapetalae</taxon>
        <taxon>rosids</taxon>
        <taxon>fabids</taxon>
        <taxon>Malpighiales</taxon>
        <taxon>Euphorbiaceae</taxon>
        <taxon>Acalyphoideae</taxon>
        <taxon>Acalypheae</taxon>
        <taxon>Ricinus</taxon>
    </lineage>
</organism>
<dbReference type="Proteomes" id="UP000008311">
    <property type="component" value="Unassembled WGS sequence"/>
</dbReference>
<dbReference type="FunFam" id="1.10.510.10:FF:000084">
    <property type="entry name" value="Wall-associated receptor kinase 2"/>
    <property type="match status" value="1"/>
</dbReference>
<gene>
    <name evidence="6" type="ORF">RCOM_1162950</name>
</gene>
<dbReference type="Gene3D" id="1.10.510.10">
    <property type="entry name" value="Transferase(Phosphotransferase) domain 1"/>
    <property type="match status" value="1"/>
</dbReference>
<proteinExistence type="predicted"/>
<dbReference type="PANTHER" id="PTHR27005:SF315">
    <property type="entry name" value="PROTEIN KINASE DOMAIN-CONTAINING PROTEIN"/>
    <property type="match status" value="1"/>
</dbReference>
<dbReference type="SUPFAM" id="SSF56112">
    <property type="entry name" value="Protein kinase-like (PK-like)"/>
    <property type="match status" value="1"/>
</dbReference>
<dbReference type="PANTHER" id="PTHR27005">
    <property type="entry name" value="WALL-ASSOCIATED RECEPTOR KINASE-LIKE 21"/>
    <property type="match status" value="1"/>
</dbReference>
<comment type="catalytic activity">
    <reaction evidence="3">
        <text>L-seryl-[protein] + ATP = O-phospho-L-seryl-[protein] + ADP + H(+)</text>
        <dbReference type="Rhea" id="RHEA:17989"/>
        <dbReference type="Rhea" id="RHEA-COMP:9863"/>
        <dbReference type="Rhea" id="RHEA-COMP:11604"/>
        <dbReference type="ChEBI" id="CHEBI:15378"/>
        <dbReference type="ChEBI" id="CHEBI:29999"/>
        <dbReference type="ChEBI" id="CHEBI:30616"/>
        <dbReference type="ChEBI" id="CHEBI:83421"/>
        <dbReference type="ChEBI" id="CHEBI:456216"/>
    </reaction>
</comment>
<accession>B9SD73</accession>
<dbReference type="GO" id="GO:0005886">
    <property type="term" value="C:plasma membrane"/>
    <property type="evidence" value="ECO:0000318"/>
    <property type="project" value="GO_Central"/>
</dbReference>
<dbReference type="InterPro" id="IPR008271">
    <property type="entry name" value="Ser/Thr_kinase_AS"/>
</dbReference>
<evidence type="ECO:0000256" key="3">
    <source>
        <dbReference type="ARBA" id="ARBA00047558"/>
    </source>
</evidence>
<keyword evidence="7" id="KW-1185">Reference proteome</keyword>
<dbReference type="InterPro" id="IPR045274">
    <property type="entry name" value="WAK-like"/>
</dbReference>
<evidence type="ECO:0000256" key="2">
    <source>
        <dbReference type="ARBA" id="ARBA00022840"/>
    </source>
</evidence>
<evidence type="ECO:0000313" key="6">
    <source>
        <dbReference type="EMBL" id="EEF38429.1"/>
    </source>
</evidence>
<reference evidence="7" key="1">
    <citation type="journal article" date="2010" name="Nat. Biotechnol.">
        <title>Draft genome sequence of the oilseed species Ricinus communis.</title>
        <authorList>
            <person name="Chan A.P."/>
            <person name="Crabtree J."/>
            <person name="Zhao Q."/>
            <person name="Lorenzi H."/>
            <person name="Orvis J."/>
            <person name="Puiu D."/>
            <person name="Melake-Berhan A."/>
            <person name="Jones K.M."/>
            <person name="Redman J."/>
            <person name="Chen G."/>
            <person name="Cahoon E.B."/>
            <person name="Gedil M."/>
            <person name="Stanke M."/>
            <person name="Haas B.J."/>
            <person name="Wortman J.R."/>
            <person name="Fraser-Liggett C.M."/>
            <person name="Ravel J."/>
            <person name="Rabinowicz P.D."/>
        </authorList>
    </citation>
    <scope>NUCLEOTIDE SEQUENCE [LARGE SCALE GENOMIC DNA]</scope>
    <source>
        <strain evidence="7">cv. Hale</strain>
    </source>
</reference>
<dbReference type="PROSITE" id="PS00108">
    <property type="entry name" value="PROTEIN_KINASE_ST"/>
    <property type="match status" value="1"/>
</dbReference>
<protein>
    <recommendedName>
        <fullName evidence="5">Protein kinase domain-containing protein</fullName>
    </recommendedName>
</protein>
<dbReference type="CDD" id="cd00054">
    <property type="entry name" value="EGF_CA"/>
    <property type="match status" value="1"/>
</dbReference>
<evidence type="ECO:0000256" key="1">
    <source>
        <dbReference type="ARBA" id="ARBA00022741"/>
    </source>
</evidence>
<dbReference type="InterPro" id="IPR011009">
    <property type="entry name" value="Kinase-like_dom_sf"/>
</dbReference>
<sequence length="296" mass="33322">MQGSVEYPCDGTCKNTVGNYTCHCPLRMHGDGILLKHQRVRIFKEAELAKATDTCTTAYPSKEVPIFNSLENILRIAAETAYALDYLHSLANHPIIHGDVKSANILLDENYTAKVSDLGASVIISSLQADIATKIQGTFGYLDPEYLMTGDLIEKSDVYSFGFVLVELLTGEEPNCSTKSGQRVIQFNIFSHHSKNGNLNQILCFEVTNKEQMEEIEVLAELAKQCLRSSGVKRPSMKEVAEELGQLRKLHESSWDQHNSEEIDRALVSRGSNFFLFHYDWISSQSKSFYLRNKTR</sequence>
<name>B9SD73_RICCO</name>
<dbReference type="eggNOG" id="ENOG502SMEV">
    <property type="taxonomic scope" value="Eukaryota"/>
</dbReference>
<evidence type="ECO:0000259" key="5">
    <source>
        <dbReference type="PROSITE" id="PS50011"/>
    </source>
</evidence>
<keyword evidence="2" id="KW-0067">ATP-binding</keyword>
<dbReference type="InParanoid" id="B9SD73"/>